<dbReference type="AlphaFoldDB" id="A0A0K1PI57"/>
<accession>A0A0K1PI57</accession>
<proteinExistence type="predicted"/>
<dbReference type="InterPro" id="IPR001789">
    <property type="entry name" value="Sig_transdc_resp-reg_receiver"/>
</dbReference>
<dbReference type="SMART" id="SM00448">
    <property type="entry name" value="REC"/>
    <property type="match status" value="1"/>
</dbReference>
<name>A0A0K1PI57_9BACT</name>
<dbReference type="RefSeq" id="WP_050726910.1">
    <property type="nucleotide sequence ID" value="NZ_CP012332.1"/>
</dbReference>
<evidence type="ECO:0000256" key="2">
    <source>
        <dbReference type="PROSITE-ProRule" id="PRU00169"/>
    </source>
</evidence>
<keyword evidence="5" id="KW-1185">Reference proteome</keyword>
<dbReference type="GO" id="GO:0000160">
    <property type="term" value="P:phosphorelay signal transduction system"/>
    <property type="evidence" value="ECO:0007669"/>
    <property type="project" value="InterPro"/>
</dbReference>
<feature type="domain" description="Response regulatory" evidence="3">
    <location>
        <begin position="5"/>
        <end position="119"/>
    </location>
</feature>
<organism evidence="4 5">
    <name type="scientific">Vulgatibacter incomptus</name>
    <dbReference type="NCBI Taxonomy" id="1391653"/>
    <lineage>
        <taxon>Bacteria</taxon>
        <taxon>Pseudomonadati</taxon>
        <taxon>Myxococcota</taxon>
        <taxon>Myxococcia</taxon>
        <taxon>Myxococcales</taxon>
        <taxon>Cystobacterineae</taxon>
        <taxon>Vulgatibacteraceae</taxon>
        <taxon>Vulgatibacter</taxon>
    </lineage>
</organism>
<dbReference type="PROSITE" id="PS50110">
    <property type="entry name" value="RESPONSE_REGULATORY"/>
    <property type="match status" value="1"/>
</dbReference>
<feature type="modified residue" description="4-aspartylphosphate" evidence="2">
    <location>
        <position position="54"/>
    </location>
</feature>
<dbReference type="KEGG" id="vin:AKJ08_3176"/>
<dbReference type="STRING" id="1391653.AKJ08_3176"/>
<sequence>MHRHRVLLLEDEPELAELLIELLADLSYEVERAATMSEALSSLSKSTPCAIVADLTLPDVARADVVTRLRTRSKGASIVLMSAISSQDLEALGKREGVDGVIAKPFDLEHFERSIVLACRHEAREEAESEAEQQNV</sequence>
<protein>
    <submittedName>
        <fullName evidence="4">Response regulator of two-component system</fullName>
    </submittedName>
</protein>
<keyword evidence="1 2" id="KW-0597">Phosphoprotein</keyword>
<dbReference type="Gene3D" id="3.40.50.2300">
    <property type="match status" value="1"/>
</dbReference>
<dbReference type="EMBL" id="CP012332">
    <property type="protein sequence ID" value="AKU92789.1"/>
    <property type="molecule type" value="Genomic_DNA"/>
</dbReference>
<dbReference type="PANTHER" id="PTHR44591">
    <property type="entry name" value="STRESS RESPONSE REGULATOR PROTEIN 1"/>
    <property type="match status" value="1"/>
</dbReference>
<dbReference type="OrthoDB" id="5517628at2"/>
<reference evidence="4 5" key="1">
    <citation type="submission" date="2015-08" db="EMBL/GenBank/DDBJ databases">
        <authorList>
            <person name="Babu N.S."/>
            <person name="Beckwith C.J."/>
            <person name="Beseler K.G."/>
            <person name="Brison A."/>
            <person name="Carone J.V."/>
            <person name="Caskin T.P."/>
            <person name="Diamond M."/>
            <person name="Durham M.E."/>
            <person name="Foxe J.M."/>
            <person name="Go M."/>
            <person name="Henderson B.A."/>
            <person name="Jones I.B."/>
            <person name="McGettigan J.A."/>
            <person name="Micheletti S.J."/>
            <person name="Nasrallah M.E."/>
            <person name="Ortiz D."/>
            <person name="Piller C.R."/>
            <person name="Privatt S.R."/>
            <person name="Schneider S.L."/>
            <person name="Sharp S."/>
            <person name="Smith T.C."/>
            <person name="Stanton J.D."/>
            <person name="Ullery H.E."/>
            <person name="Wilson R.J."/>
            <person name="Serrano M.G."/>
            <person name="Buck G."/>
            <person name="Lee V."/>
            <person name="Wang Y."/>
            <person name="Carvalho R."/>
            <person name="Voegtly L."/>
            <person name="Shi R."/>
            <person name="Duckworth R."/>
            <person name="Johnson A."/>
            <person name="Loviza R."/>
            <person name="Walstead R."/>
            <person name="Shah Z."/>
            <person name="Kiflezghi M."/>
            <person name="Wade K."/>
            <person name="Ball S.L."/>
            <person name="Bradley K.W."/>
            <person name="Asai D.J."/>
            <person name="Bowman C.A."/>
            <person name="Russell D.A."/>
            <person name="Pope W.H."/>
            <person name="Jacobs-Sera D."/>
            <person name="Hendrix R.W."/>
            <person name="Hatfull G.F."/>
        </authorList>
    </citation>
    <scope>NUCLEOTIDE SEQUENCE [LARGE SCALE GENOMIC DNA]</scope>
    <source>
        <strain evidence="4 5">DSM 27710</strain>
    </source>
</reference>
<dbReference type="Pfam" id="PF00072">
    <property type="entry name" value="Response_reg"/>
    <property type="match status" value="1"/>
</dbReference>
<dbReference type="InterPro" id="IPR011006">
    <property type="entry name" value="CheY-like_superfamily"/>
</dbReference>
<dbReference type="Proteomes" id="UP000055590">
    <property type="component" value="Chromosome"/>
</dbReference>
<evidence type="ECO:0000256" key="1">
    <source>
        <dbReference type="ARBA" id="ARBA00022553"/>
    </source>
</evidence>
<dbReference type="PANTHER" id="PTHR44591:SF3">
    <property type="entry name" value="RESPONSE REGULATORY DOMAIN-CONTAINING PROTEIN"/>
    <property type="match status" value="1"/>
</dbReference>
<evidence type="ECO:0000313" key="5">
    <source>
        <dbReference type="Proteomes" id="UP000055590"/>
    </source>
</evidence>
<gene>
    <name evidence="4" type="ORF">AKJ08_3176</name>
</gene>
<dbReference type="InterPro" id="IPR050595">
    <property type="entry name" value="Bact_response_regulator"/>
</dbReference>
<evidence type="ECO:0000313" key="4">
    <source>
        <dbReference type="EMBL" id="AKU92789.1"/>
    </source>
</evidence>
<evidence type="ECO:0000259" key="3">
    <source>
        <dbReference type="PROSITE" id="PS50110"/>
    </source>
</evidence>
<dbReference type="SUPFAM" id="SSF52172">
    <property type="entry name" value="CheY-like"/>
    <property type="match status" value="1"/>
</dbReference>